<dbReference type="FunFam" id="1.10.630.10:FF:000011">
    <property type="entry name" value="Cytochrome P450 83B1"/>
    <property type="match status" value="1"/>
</dbReference>
<evidence type="ECO:0000256" key="7">
    <source>
        <dbReference type="ARBA" id="ARBA00023033"/>
    </source>
</evidence>
<evidence type="ECO:0000256" key="2">
    <source>
        <dbReference type="ARBA" id="ARBA00010617"/>
    </source>
</evidence>
<dbReference type="InterPro" id="IPR017972">
    <property type="entry name" value="Cyt_P450_CS"/>
</dbReference>
<dbReference type="Proteomes" id="UP000825729">
    <property type="component" value="Unassembled WGS sequence"/>
</dbReference>
<dbReference type="InterPro" id="IPR036396">
    <property type="entry name" value="Cyt_P450_sf"/>
</dbReference>
<dbReference type="EMBL" id="JAINDJ010000005">
    <property type="protein sequence ID" value="KAG9447245.1"/>
    <property type="molecule type" value="Genomic_DNA"/>
</dbReference>
<evidence type="ECO:0000256" key="1">
    <source>
        <dbReference type="ARBA" id="ARBA00001971"/>
    </source>
</evidence>
<dbReference type="InterPro" id="IPR002401">
    <property type="entry name" value="Cyt_P450_E_grp-I"/>
</dbReference>
<evidence type="ECO:0000256" key="5">
    <source>
        <dbReference type="ARBA" id="ARBA00023002"/>
    </source>
</evidence>
<organism evidence="10 11">
    <name type="scientific">Aristolochia fimbriata</name>
    <name type="common">White veined hardy Dutchman's pipe vine</name>
    <dbReference type="NCBI Taxonomy" id="158543"/>
    <lineage>
        <taxon>Eukaryota</taxon>
        <taxon>Viridiplantae</taxon>
        <taxon>Streptophyta</taxon>
        <taxon>Embryophyta</taxon>
        <taxon>Tracheophyta</taxon>
        <taxon>Spermatophyta</taxon>
        <taxon>Magnoliopsida</taxon>
        <taxon>Magnoliidae</taxon>
        <taxon>Piperales</taxon>
        <taxon>Aristolochiaceae</taxon>
        <taxon>Aristolochia</taxon>
    </lineage>
</organism>
<evidence type="ECO:0000256" key="6">
    <source>
        <dbReference type="ARBA" id="ARBA00023004"/>
    </source>
</evidence>
<dbReference type="Pfam" id="PF00067">
    <property type="entry name" value="p450"/>
    <property type="match status" value="1"/>
</dbReference>
<evidence type="ECO:0000313" key="10">
    <source>
        <dbReference type="EMBL" id="KAG9447245.1"/>
    </source>
</evidence>
<dbReference type="AlphaFoldDB" id="A0AAV7EEJ7"/>
<dbReference type="InterPro" id="IPR001128">
    <property type="entry name" value="Cyt_P450"/>
</dbReference>
<evidence type="ECO:0000256" key="3">
    <source>
        <dbReference type="ARBA" id="ARBA00022617"/>
    </source>
</evidence>
<evidence type="ECO:0000256" key="8">
    <source>
        <dbReference type="PIRSR" id="PIRSR602401-1"/>
    </source>
</evidence>
<comment type="cofactor">
    <cofactor evidence="1 8">
        <name>heme</name>
        <dbReference type="ChEBI" id="CHEBI:30413"/>
    </cofactor>
</comment>
<dbReference type="PRINTS" id="PR00463">
    <property type="entry name" value="EP450I"/>
</dbReference>
<evidence type="ECO:0000256" key="9">
    <source>
        <dbReference type="RuleBase" id="RU000461"/>
    </source>
</evidence>
<comment type="caution">
    <text evidence="10">The sequence shown here is derived from an EMBL/GenBank/DDBJ whole genome shotgun (WGS) entry which is preliminary data.</text>
</comment>
<keyword evidence="6 8" id="KW-0408">Iron</keyword>
<evidence type="ECO:0000313" key="11">
    <source>
        <dbReference type="Proteomes" id="UP000825729"/>
    </source>
</evidence>
<dbReference type="PANTHER" id="PTHR47955">
    <property type="entry name" value="CYTOCHROME P450 FAMILY 71 PROTEIN"/>
    <property type="match status" value="1"/>
</dbReference>
<accession>A0AAV7EEJ7</accession>
<dbReference type="GO" id="GO:0020037">
    <property type="term" value="F:heme binding"/>
    <property type="evidence" value="ECO:0007669"/>
    <property type="project" value="InterPro"/>
</dbReference>
<dbReference type="SUPFAM" id="SSF48264">
    <property type="entry name" value="Cytochrome P450"/>
    <property type="match status" value="1"/>
</dbReference>
<dbReference type="PANTHER" id="PTHR47955:SF19">
    <property type="entry name" value="CYTOCHROME P450 71A9-LIKE ISOFORM X1"/>
    <property type="match status" value="1"/>
</dbReference>
<keyword evidence="5 9" id="KW-0560">Oxidoreductase</keyword>
<feature type="binding site" description="axial binding residue" evidence="8">
    <location>
        <position position="465"/>
    </location>
    <ligand>
        <name>heme</name>
        <dbReference type="ChEBI" id="CHEBI:30413"/>
    </ligand>
    <ligandPart>
        <name>Fe</name>
        <dbReference type="ChEBI" id="CHEBI:18248"/>
    </ligandPart>
</feature>
<keyword evidence="11" id="KW-1185">Reference proteome</keyword>
<sequence length="526" mass="59587">MAFFLSTLFLFVSSFAFLLFVWNKQWRNNTSNKREEDGNKKQLPPGPVKLPIIGNLHQLGELPHRSLHLMSLRHGPLMFLKLGSVPLIVASSADTARELIKNHDLAISNRPVTYAQRKLSYGCADMVFAPYGEYWRQVRKLCTLELLSLKRAQSFRAVREEEVALLLDSIAKYSTSSSSSTIINLSESVLNLVNDIVCRTAFGKKYREVGHKYSCYGSKAGSRVNSILAEFQELLATISVLDFFPHMEWIHKFTGWDSKLGKIFRELDAFYDELIEAHQNPESKRSSSVGEDDLVDVLIKVYKDRSLGISLTMDNIKGVLTDIFVAGTDTSSALVIWAMAELMRNPSGMKKAQEELRKAIGKKERVEESDLHGLDYLKAIIKETFRVHPPVPLLVPRETTEEFTFDGYTIPAKAQIFVNARAIGLDPKCWEYPEEYRPERFLNSPIDYKGQHFELIPFGAGRRGCPGINFATPTVELTLANLLHRFDWEFPPGMGIADLDMKEAIGMTTHKRIPLQLVAIPKAYTY</sequence>
<dbReference type="GO" id="GO:0016705">
    <property type="term" value="F:oxidoreductase activity, acting on paired donors, with incorporation or reduction of molecular oxygen"/>
    <property type="evidence" value="ECO:0007669"/>
    <property type="project" value="InterPro"/>
</dbReference>
<dbReference type="CDD" id="cd11072">
    <property type="entry name" value="CYP71-like"/>
    <property type="match status" value="1"/>
</dbReference>
<dbReference type="PROSITE" id="PS00086">
    <property type="entry name" value="CYTOCHROME_P450"/>
    <property type="match status" value="1"/>
</dbReference>
<dbReference type="GO" id="GO:0005506">
    <property type="term" value="F:iron ion binding"/>
    <property type="evidence" value="ECO:0007669"/>
    <property type="project" value="InterPro"/>
</dbReference>
<gene>
    <name evidence="10" type="ORF">H6P81_013373</name>
</gene>
<reference evidence="10 11" key="1">
    <citation type="submission" date="2021-07" db="EMBL/GenBank/DDBJ databases">
        <title>The Aristolochia fimbriata genome: insights into angiosperm evolution, floral development and chemical biosynthesis.</title>
        <authorList>
            <person name="Jiao Y."/>
        </authorList>
    </citation>
    <scope>NUCLEOTIDE SEQUENCE [LARGE SCALE GENOMIC DNA]</scope>
    <source>
        <strain evidence="10">IBCAS-2021</strain>
        <tissue evidence="10">Leaf</tissue>
    </source>
</reference>
<evidence type="ECO:0000256" key="4">
    <source>
        <dbReference type="ARBA" id="ARBA00022723"/>
    </source>
</evidence>
<proteinExistence type="inferred from homology"/>
<keyword evidence="7 9" id="KW-0503">Monooxygenase</keyword>
<name>A0AAV7EEJ7_ARIFI</name>
<protein>
    <submittedName>
        <fullName evidence="10">Uncharacterized protein</fullName>
    </submittedName>
</protein>
<keyword evidence="4 8" id="KW-0479">Metal-binding</keyword>
<dbReference type="Gene3D" id="1.10.630.10">
    <property type="entry name" value="Cytochrome P450"/>
    <property type="match status" value="1"/>
</dbReference>
<dbReference type="PRINTS" id="PR00385">
    <property type="entry name" value="P450"/>
</dbReference>
<comment type="similarity">
    <text evidence="2 9">Belongs to the cytochrome P450 family.</text>
</comment>
<keyword evidence="3 8" id="KW-0349">Heme</keyword>
<dbReference type="GO" id="GO:0004497">
    <property type="term" value="F:monooxygenase activity"/>
    <property type="evidence" value="ECO:0007669"/>
    <property type="project" value="UniProtKB-KW"/>
</dbReference>